<reference evidence="2 5" key="3">
    <citation type="journal article" date="2023" name="Front. Microbiol.">
        <title>Phylogeography and host specificity of Pasteurellaceae pathogenic to sea-farmed fish in the north-east Atlantic.</title>
        <authorList>
            <person name="Gulla S."/>
            <person name="Colquhoun D.J."/>
            <person name="Olsen A.B."/>
            <person name="Spilsberg B."/>
            <person name="Lagesen K."/>
            <person name="Aakesson C.P."/>
            <person name="Strom S."/>
            <person name="Manji F."/>
            <person name="Birkbeck T.H."/>
            <person name="Nilsen H.K."/>
        </authorList>
    </citation>
    <scope>NUCLEOTIDE SEQUENCE [LARGE SCALE GENOMIC DNA]</scope>
    <source>
        <strain evidence="2 5">VIO11850</strain>
    </source>
</reference>
<dbReference type="AlphaFoldDB" id="A0A1H7VS30"/>
<evidence type="ECO:0000313" key="4">
    <source>
        <dbReference type="Proteomes" id="UP000198883"/>
    </source>
</evidence>
<feature type="transmembrane region" description="Helical" evidence="1">
    <location>
        <begin position="650"/>
        <end position="673"/>
    </location>
</feature>
<keyword evidence="1" id="KW-0812">Transmembrane</keyword>
<gene>
    <name evidence="2" type="ORF">QJT92_02475</name>
    <name evidence="3" type="ORF">SAMN05444853_10578</name>
</gene>
<feature type="transmembrane region" description="Helical" evidence="1">
    <location>
        <begin position="173"/>
        <end position="193"/>
    </location>
</feature>
<feature type="transmembrane region" description="Helical" evidence="1">
    <location>
        <begin position="323"/>
        <end position="340"/>
    </location>
</feature>
<dbReference type="STRING" id="97481.SAMN05444853_10578"/>
<keyword evidence="1" id="KW-0472">Membrane</keyword>
<dbReference type="Proteomes" id="UP001224812">
    <property type="component" value="Unassembled WGS sequence"/>
</dbReference>
<evidence type="ECO:0000256" key="1">
    <source>
        <dbReference type="SAM" id="Phobius"/>
    </source>
</evidence>
<dbReference type="Proteomes" id="UP000198883">
    <property type="component" value="Unassembled WGS sequence"/>
</dbReference>
<sequence>MQGLSILLATLIGAYGAFSALKYLTLSLESQNRLKHPTNPIRKITEQEKAFLSPHLTIHSLSLVSDQVYQLDKAKITFAKLFLPRMKKTSVKMQADGINIFFPYPLDNFLIAENTIEYVVTKVGRELYATAISVNGHNFLQPNIELWGFKPEAKVLSTRNESKIEYRVRQSQISYGWGLFYFCLALLFCLMSLMSEQMLFLNIWQSAAVISIVLMIDSVLKTKSKNAVVKEVKRIKGTPKFLPTKHLEDVRVTLSTYFVGLNFPTTEGYKNQLNDKNKSQQESTEAEVVFDEKSKHYTLLSVANGLSVEEHYKNYPPRPNDRLGAFSFFAVLWFALFYFTTPPLLENITAVEHYLFKNNHQILTKEDELLNAKRGDYIDFIDLANNIDVEIDHSNQLDPNAIRIFPKEQLQLPQDSDELIALAEGDFFEIENSYSRLKDIYFSRKYSGLKNNLSQPPEQEIISSYSMGSAPVVKIIEPNNLLNLLDKVCSEKLTNSCEQLYQDLAQQFSTPQNLYLIHLYQDYKNKPLPVAEFKQYFGYERLLTLQQTVNGLRNTVMHWANQHRQKNKQIKDIANLTQARGGIILKRESILNEIVPYSSFDTIMEKIQKVQKRQNTKKSIAGVISKVSTTKGILTLDLIRPTKVYNRHSITIVVAKCLIFIVMLLVLLSYIFPARYPKSNIKK</sequence>
<dbReference type="RefSeq" id="WP_090920958.1">
    <property type="nucleotide sequence ID" value="NZ_CP016180.1"/>
</dbReference>
<keyword evidence="5" id="KW-1185">Reference proteome</keyword>
<evidence type="ECO:0000313" key="2">
    <source>
        <dbReference type="EMBL" id="MDP8084801.1"/>
    </source>
</evidence>
<dbReference type="EMBL" id="FOBN01000005">
    <property type="protein sequence ID" value="SEM11607.1"/>
    <property type="molecule type" value="Genomic_DNA"/>
</dbReference>
<dbReference type="EMBL" id="JASAVS010000003">
    <property type="protein sequence ID" value="MDP8084801.1"/>
    <property type="molecule type" value="Genomic_DNA"/>
</dbReference>
<name>A0A1H7VS30_9PAST</name>
<keyword evidence="1" id="KW-1133">Transmembrane helix</keyword>
<evidence type="ECO:0000313" key="3">
    <source>
        <dbReference type="EMBL" id="SEM11607.1"/>
    </source>
</evidence>
<proteinExistence type="predicted"/>
<feature type="transmembrane region" description="Helical" evidence="1">
    <location>
        <begin position="6"/>
        <end position="25"/>
    </location>
</feature>
<protein>
    <recommendedName>
        <fullName evidence="6">Intracellular growth attenuator protein IgaA</fullName>
    </recommendedName>
</protein>
<feature type="transmembrane region" description="Helical" evidence="1">
    <location>
        <begin position="199"/>
        <end position="220"/>
    </location>
</feature>
<evidence type="ECO:0008006" key="6">
    <source>
        <dbReference type="Google" id="ProtNLM"/>
    </source>
</evidence>
<accession>A0A1H7VS30</accession>
<organism evidence="3 4">
    <name type="scientific">Phocoenobacter skyensis</name>
    <dbReference type="NCBI Taxonomy" id="97481"/>
    <lineage>
        <taxon>Bacteria</taxon>
        <taxon>Pseudomonadati</taxon>
        <taxon>Pseudomonadota</taxon>
        <taxon>Gammaproteobacteria</taxon>
        <taxon>Pasteurellales</taxon>
        <taxon>Pasteurellaceae</taxon>
        <taxon>Phocoenobacter</taxon>
    </lineage>
</organism>
<evidence type="ECO:0000313" key="5">
    <source>
        <dbReference type="Proteomes" id="UP001224812"/>
    </source>
</evidence>
<dbReference type="GeneID" id="83544439"/>
<reference evidence="4" key="1">
    <citation type="submission" date="2016-10" db="EMBL/GenBank/DDBJ databases">
        <authorList>
            <person name="Varghese N."/>
            <person name="Submissions S."/>
        </authorList>
    </citation>
    <scope>NUCLEOTIDE SEQUENCE [LARGE SCALE GENOMIC DNA]</scope>
    <source>
        <strain evidence="4">DSM 24204</strain>
    </source>
</reference>
<reference evidence="3" key="2">
    <citation type="submission" date="2016-10" db="EMBL/GenBank/DDBJ databases">
        <authorList>
            <person name="de Groot N.N."/>
        </authorList>
    </citation>
    <scope>NUCLEOTIDE SEQUENCE [LARGE SCALE GENOMIC DNA]</scope>
    <source>
        <strain evidence="3">DSM 24204</strain>
    </source>
</reference>